<feature type="compositionally biased region" description="Low complexity" evidence="5">
    <location>
        <begin position="881"/>
        <end position="898"/>
    </location>
</feature>
<evidence type="ECO:0000256" key="1">
    <source>
        <dbReference type="ARBA" id="ARBA00004370"/>
    </source>
</evidence>
<dbReference type="Gene3D" id="3.10.20.90">
    <property type="entry name" value="Phosphatidylinositol 3-kinase Catalytic Subunit, Chain A, domain 1"/>
    <property type="match status" value="1"/>
</dbReference>
<dbReference type="InterPro" id="IPR000626">
    <property type="entry name" value="Ubiquitin-like_dom"/>
</dbReference>
<comment type="caution">
    <text evidence="8">The sequence shown here is derived from an EMBL/GenBank/DDBJ whole genome shotgun (WGS) entry which is preliminary data.</text>
</comment>
<feature type="transmembrane region" description="Helical" evidence="6">
    <location>
        <begin position="493"/>
        <end position="510"/>
    </location>
</feature>
<evidence type="ECO:0000256" key="4">
    <source>
        <dbReference type="ARBA" id="ARBA00023136"/>
    </source>
</evidence>
<feature type="compositionally biased region" description="Polar residues" evidence="5">
    <location>
        <begin position="757"/>
        <end position="767"/>
    </location>
</feature>
<dbReference type="InterPro" id="IPR039751">
    <property type="entry name" value="HERPUD1/2"/>
</dbReference>
<feature type="compositionally biased region" description="Basic residues" evidence="5">
    <location>
        <begin position="594"/>
        <end position="605"/>
    </location>
</feature>
<evidence type="ECO:0000256" key="5">
    <source>
        <dbReference type="SAM" id="MobiDB-lite"/>
    </source>
</evidence>
<comment type="subcellular location">
    <subcellularLocation>
        <location evidence="1">Membrane</location>
    </subcellularLocation>
</comment>
<keyword evidence="2 6" id="KW-0812">Transmembrane</keyword>
<dbReference type="PANTHER" id="PTHR12943">
    <property type="entry name" value="HOMOCYSTEINE-RESPONSIVE ENDOPLASMIC RETICULUM-RESIDENT UNIQUITIN-LIKE DOMAIN HERPUD PROTEIN FAMILY MEMBER"/>
    <property type="match status" value="1"/>
</dbReference>
<keyword evidence="4 6" id="KW-0472">Membrane</keyword>
<organism evidence="8 9">
    <name type="scientific">Rhodotorula taiwanensis</name>
    <dbReference type="NCBI Taxonomy" id="741276"/>
    <lineage>
        <taxon>Eukaryota</taxon>
        <taxon>Fungi</taxon>
        <taxon>Dikarya</taxon>
        <taxon>Basidiomycota</taxon>
        <taxon>Pucciniomycotina</taxon>
        <taxon>Microbotryomycetes</taxon>
        <taxon>Sporidiobolales</taxon>
        <taxon>Sporidiobolaceae</taxon>
        <taxon>Rhodotorula</taxon>
    </lineage>
</organism>
<feature type="compositionally biased region" description="Low complexity" evidence="5">
    <location>
        <begin position="724"/>
        <end position="734"/>
    </location>
</feature>
<dbReference type="GO" id="GO:0030968">
    <property type="term" value="P:endoplasmic reticulum unfolded protein response"/>
    <property type="evidence" value="ECO:0007669"/>
    <property type="project" value="TreeGrafter"/>
</dbReference>
<feature type="compositionally biased region" description="Low complexity" evidence="5">
    <location>
        <begin position="844"/>
        <end position="858"/>
    </location>
</feature>
<feature type="transmembrane region" description="Helical" evidence="6">
    <location>
        <begin position="461"/>
        <end position="481"/>
    </location>
</feature>
<evidence type="ECO:0000259" key="7">
    <source>
        <dbReference type="PROSITE" id="PS50053"/>
    </source>
</evidence>
<feature type="region of interest" description="Disordered" evidence="5">
    <location>
        <begin position="724"/>
        <end position="903"/>
    </location>
</feature>
<protein>
    <recommendedName>
        <fullName evidence="7">Ubiquitin-like domain-containing protein</fullName>
    </recommendedName>
</protein>
<dbReference type="PROSITE" id="PS50053">
    <property type="entry name" value="UBIQUITIN_2"/>
    <property type="match status" value="1"/>
</dbReference>
<feature type="compositionally biased region" description="Low complexity" evidence="5">
    <location>
        <begin position="559"/>
        <end position="573"/>
    </location>
</feature>
<dbReference type="OrthoDB" id="2538073at2759"/>
<feature type="region of interest" description="Disordered" evidence="5">
    <location>
        <begin position="75"/>
        <end position="144"/>
    </location>
</feature>
<evidence type="ECO:0000313" key="9">
    <source>
        <dbReference type="Proteomes" id="UP000237144"/>
    </source>
</evidence>
<dbReference type="InterPro" id="IPR029071">
    <property type="entry name" value="Ubiquitin-like_domsf"/>
</dbReference>
<dbReference type="SUPFAM" id="SSF54236">
    <property type="entry name" value="Ubiquitin-like"/>
    <property type="match status" value="1"/>
</dbReference>
<name>A0A2S5BHG1_9BASI</name>
<feature type="compositionally biased region" description="Low complexity" evidence="5">
    <location>
        <begin position="191"/>
        <end position="217"/>
    </location>
</feature>
<accession>A0A2S5BHG1</accession>
<feature type="compositionally biased region" description="Basic and acidic residues" evidence="5">
    <location>
        <begin position="772"/>
        <end position="783"/>
    </location>
</feature>
<feature type="compositionally biased region" description="Polar residues" evidence="5">
    <location>
        <begin position="160"/>
        <end position="174"/>
    </location>
</feature>
<keyword evidence="3 6" id="KW-1133">Transmembrane helix</keyword>
<reference evidence="8 9" key="1">
    <citation type="journal article" date="2018" name="Front. Microbiol.">
        <title>Prospects for Fungal Bioremediation of Acidic Radioactive Waste Sites: Characterization and Genome Sequence of Rhodotorula taiwanensis MD1149.</title>
        <authorList>
            <person name="Tkavc R."/>
            <person name="Matrosova V.Y."/>
            <person name="Grichenko O.E."/>
            <person name="Gostincar C."/>
            <person name="Volpe R.P."/>
            <person name="Klimenkova P."/>
            <person name="Gaidamakova E.K."/>
            <person name="Zhou C.E."/>
            <person name="Stewart B.J."/>
            <person name="Lyman M.G."/>
            <person name="Malfatti S.A."/>
            <person name="Rubinfeld B."/>
            <person name="Courtot M."/>
            <person name="Singh J."/>
            <person name="Dalgard C.L."/>
            <person name="Hamilton T."/>
            <person name="Frey K.G."/>
            <person name="Gunde-Cimerman N."/>
            <person name="Dugan L."/>
            <person name="Daly M.J."/>
        </authorList>
    </citation>
    <scope>NUCLEOTIDE SEQUENCE [LARGE SCALE GENOMIC DNA]</scope>
    <source>
        <strain evidence="8 9">MD1149</strain>
    </source>
</reference>
<feature type="region of interest" description="Disordered" evidence="5">
    <location>
        <begin position="159"/>
        <end position="233"/>
    </location>
</feature>
<feature type="domain" description="Ubiquitin-like" evidence="7">
    <location>
        <begin position="15"/>
        <end position="78"/>
    </location>
</feature>
<dbReference type="PANTHER" id="PTHR12943:SF27">
    <property type="entry name" value="HOMOCYSTEINE-INDUCED ENDOPLASMIC RETICULUM PROTEIN, ISOFORM A"/>
    <property type="match status" value="1"/>
</dbReference>
<dbReference type="Proteomes" id="UP000237144">
    <property type="component" value="Unassembled WGS sequence"/>
</dbReference>
<keyword evidence="9" id="KW-1185">Reference proteome</keyword>
<feature type="region of interest" description="Disordered" evidence="5">
    <location>
        <begin position="521"/>
        <end position="607"/>
    </location>
</feature>
<sequence>MARPGDTDHAGADTVSVSIRLSSQPERRFDQIRVGRLSTVADLKQVVAQTVQGKPKPEGIVCVLGGRVLRDGEVIGDLAGPGRDSARDDDDDDGDLNTRTLDLTLIVRPSAWTETPPSPSPATVTAPTLAPPVPSTHAIESDASEQPVELIDHDPEVLSAESQPPEASTLQTGSPKAATSPPSGYTPAYVVAGTSASPTSAPEPAAAEPAPTVAPVGNIPAPSREETAATTPLPSAANPYATYLAYLHRLVPIQRALLLLNLQKAHVWYAARSDATTAVPGTTSRERLAEVEAMLKEVGVWSLVEQNEVEAKKQWDDSTRRRDEERRGALLEFQVVRVAGLPYLLHTPPALLARQADGEPDQELAFEAHVALHRNRAIYRVLTTMLQLVLTLQPTAPAIAYGRGSGSIGRTGGGGGGLTGMRAAALDDRRGGALGLAAAAPIPAVPARRRATLSVIINLDAVLSLFVPLFLLSLKLAFLLWIFGRRASTSKRIALAIAAAIWVAYEGWAIQRRRAQATRERERAERERRRAARAAAQAQRNDPVRRIVGDGGGGGDATGGAAAPLPDRAQPAQQQPPPAQAQQGPGQAAPPTPGRRRTPRNHQHRVPASLLSPKYWLNLIAAVGLVSEARELGLSPRYIAGRPISPAPPPPRTAAERRREAIKRGLRNVAVAVVLFVGTLSPEVERKRKKAIEKRERLLAEKRVAAARQEALRIAAPRAVAPALPATASPTEAPVASTSALDDAPPPRGGELRQRRTTITPSDSPFLSSHGRISDAELFRDGPSEAYTTRAGSEPADSAARLGDAALPNEPTSSDGVATSSGDGVDPAPTPPTPIVPSEDDDFTATSSASASSSAGDSLGEEDDDDEGGIARRVRARRARLLAQGGEGPAEADGPGQARDGQDAAVDQVVALF</sequence>
<feature type="compositionally biased region" description="Gly residues" evidence="5">
    <location>
        <begin position="549"/>
        <end position="558"/>
    </location>
</feature>
<evidence type="ECO:0000313" key="8">
    <source>
        <dbReference type="EMBL" id="POY76195.1"/>
    </source>
</evidence>
<feature type="compositionally biased region" description="Polar residues" evidence="5">
    <location>
        <begin position="810"/>
        <end position="821"/>
    </location>
</feature>
<feature type="compositionally biased region" description="Low complexity" evidence="5">
    <location>
        <begin position="97"/>
        <end position="128"/>
    </location>
</feature>
<dbReference type="AlphaFoldDB" id="A0A2S5BHG1"/>
<evidence type="ECO:0000256" key="3">
    <source>
        <dbReference type="ARBA" id="ARBA00022989"/>
    </source>
</evidence>
<gene>
    <name evidence="8" type="ORF">BMF94_0715</name>
</gene>
<evidence type="ECO:0000256" key="2">
    <source>
        <dbReference type="ARBA" id="ARBA00022692"/>
    </source>
</evidence>
<dbReference type="STRING" id="741276.A0A2S5BHG1"/>
<proteinExistence type="predicted"/>
<dbReference type="GO" id="GO:0016020">
    <property type="term" value="C:membrane"/>
    <property type="evidence" value="ECO:0007669"/>
    <property type="project" value="UniProtKB-SubCell"/>
</dbReference>
<feature type="compositionally biased region" description="Acidic residues" evidence="5">
    <location>
        <begin position="859"/>
        <end position="868"/>
    </location>
</feature>
<dbReference type="EMBL" id="PJQD01000007">
    <property type="protein sequence ID" value="POY76195.1"/>
    <property type="molecule type" value="Genomic_DNA"/>
</dbReference>
<evidence type="ECO:0000256" key="6">
    <source>
        <dbReference type="SAM" id="Phobius"/>
    </source>
</evidence>